<dbReference type="PANTHER" id="PTHR11091">
    <property type="entry name" value="OXIDOREDUCTASE-RELATED"/>
    <property type="match status" value="1"/>
</dbReference>
<dbReference type="InterPro" id="IPR043143">
    <property type="entry name" value="Mal/L-sulf/L-lact_DH-like_NADP"/>
</dbReference>
<dbReference type="Pfam" id="PF02615">
    <property type="entry name" value="Ldh_2"/>
    <property type="match status" value="1"/>
</dbReference>
<reference evidence="3 5" key="1">
    <citation type="submission" date="2018-03" db="EMBL/GenBank/DDBJ databases">
        <title>Whole Genome Sequencing of Escherichia coli isolates from wildlife.</title>
        <authorList>
            <person name="Whitehouse C.A."/>
            <person name="Lacher D.W."/>
            <person name="Mammel M.K."/>
            <person name="Barnaba T."/>
            <person name="Lorch J.M."/>
        </authorList>
    </citation>
    <scope>NUCLEOTIDE SEQUENCE [LARGE SCALE GENOMIC DNA]</scope>
    <source>
        <strain evidence="3 5">20507-2</strain>
    </source>
</reference>
<dbReference type="EMBL" id="SIZV01000040">
    <property type="protein sequence ID" value="TBR48583.1"/>
    <property type="molecule type" value="Genomic_DNA"/>
</dbReference>
<dbReference type="InterPro" id="IPR003767">
    <property type="entry name" value="Malate/L-lactate_DH-like"/>
</dbReference>
<dbReference type="InterPro" id="IPR043144">
    <property type="entry name" value="Mal/L-sulf/L-lact_DH-like_ah"/>
</dbReference>
<evidence type="ECO:0000313" key="4">
    <source>
        <dbReference type="EMBL" id="TBR48583.1"/>
    </source>
</evidence>
<evidence type="ECO:0000313" key="5">
    <source>
        <dbReference type="Proteomes" id="UP000240382"/>
    </source>
</evidence>
<evidence type="ECO:0000313" key="6">
    <source>
        <dbReference type="Proteomes" id="UP000292187"/>
    </source>
</evidence>
<dbReference type="InterPro" id="IPR036111">
    <property type="entry name" value="Mal/L-sulfo/L-lacto_DH-like_sf"/>
</dbReference>
<gene>
    <name evidence="3" type="ORF">C7B09_10415</name>
    <name evidence="4" type="ORF">EYS06_21270</name>
</gene>
<dbReference type="SUPFAM" id="SSF89733">
    <property type="entry name" value="L-sulfolactate dehydrogenase-like"/>
    <property type="match status" value="1"/>
</dbReference>
<evidence type="ECO:0000313" key="3">
    <source>
        <dbReference type="EMBL" id="PSY42419.1"/>
    </source>
</evidence>
<dbReference type="Gene3D" id="1.10.1530.10">
    <property type="match status" value="1"/>
</dbReference>
<comment type="caution">
    <text evidence="4">The sequence shown here is derived from an EMBL/GenBank/DDBJ whole genome shotgun (WGS) entry which is preliminary data.</text>
</comment>
<reference evidence="4 6" key="2">
    <citation type="submission" date="2019-02" db="EMBL/GenBank/DDBJ databases">
        <title>Draft genome sequence of Escherichia albertii strain Mex-12/320a, isolated from an infant with diarrhea, harboring virulence genes associated with diarrheagenic strains of enteropathogenic E. coli.</title>
        <authorList>
            <person name="Maldonado-Puga S."/>
            <person name="Meza-Segura M."/>
            <person name="Zaidi M.B."/>
            <person name="Estrada-Garcia T."/>
        </authorList>
    </citation>
    <scope>NUCLEOTIDE SEQUENCE [LARGE SCALE GENOMIC DNA]</scope>
    <source>
        <strain evidence="4 6">Mex-12/320a</strain>
    </source>
</reference>
<comment type="similarity">
    <text evidence="1">Belongs to the LDH2/MDH2 oxidoreductase family.</text>
</comment>
<keyword evidence="2" id="KW-0560">Oxidoreductase</keyword>
<evidence type="ECO:0000256" key="2">
    <source>
        <dbReference type="ARBA" id="ARBA00023002"/>
    </source>
</evidence>
<name>A0A7Z7YJ18_ESCAL</name>
<accession>A0A7Z7YJ18</accession>
<dbReference type="Proteomes" id="UP000240382">
    <property type="component" value="Unassembled WGS sequence"/>
</dbReference>
<keyword evidence="5" id="KW-1185">Reference proteome</keyword>
<organism evidence="4 6">
    <name type="scientific">Escherichia albertii</name>
    <dbReference type="NCBI Taxonomy" id="208962"/>
    <lineage>
        <taxon>Bacteria</taxon>
        <taxon>Pseudomonadati</taxon>
        <taxon>Pseudomonadota</taxon>
        <taxon>Gammaproteobacteria</taxon>
        <taxon>Enterobacterales</taxon>
        <taxon>Enterobacteriaceae</taxon>
        <taxon>Escherichia</taxon>
    </lineage>
</organism>
<dbReference type="GO" id="GO:0016491">
    <property type="term" value="F:oxidoreductase activity"/>
    <property type="evidence" value="ECO:0007669"/>
    <property type="project" value="UniProtKB-KW"/>
</dbReference>
<dbReference type="AlphaFoldDB" id="A0A7Z7YJ18"/>
<dbReference type="Proteomes" id="UP000292187">
    <property type="component" value="Unassembled WGS sequence"/>
</dbReference>
<evidence type="ECO:0000256" key="1">
    <source>
        <dbReference type="ARBA" id="ARBA00006056"/>
    </source>
</evidence>
<dbReference type="PANTHER" id="PTHR11091:SF0">
    <property type="entry name" value="MALATE DEHYDROGENASE"/>
    <property type="match status" value="1"/>
</dbReference>
<dbReference type="EMBL" id="PYQT01000009">
    <property type="protein sequence ID" value="PSY42419.1"/>
    <property type="molecule type" value="Genomic_DNA"/>
</dbReference>
<dbReference type="Gene3D" id="3.30.1370.60">
    <property type="entry name" value="Hypothetical oxidoreductase yiak, domain 2"/>
    <property type="match status" value="1"/>
</dbReference>
<protein>
    <submittedName>
        <fullName evidence="4">Ldh family oxidoreductase</fullName>
    </submittedName>
</protein>
<dbReference type="RefSeq" id="WP_060877553.1">
    <property type="nucleotide sequence ID" value="NZ_AP014857.1"/>
</dbReference>
<proteinExistence type="inferred from homology"/>
<sequence length="357" mass="38202">MSLQIAVEKVRWLAAGLLELNGCDADIAQDVAEHMIEAERYGFASHGVTLLPKYLENIARGDVTANARPECLTSEGNLQRFHAHNGFGQHAGKVAVNAAIEQAKHRGFCLLTLCHAHHLGRMGHYGQMVADQGLAMLAMSNVTGRPALVAPWGGAEPRMTTNPFCFAWPFSDGRPPILVDFATSSMALNKARVMSSAGKQAAPGQLIDAQGNPSIDPGVLFSNPPGALLPFGEHKGFGLALMIEMMAGILSGGDTIAEDHQADGSAHNHLFALVLDPDQFTDLAGEKGQFFADYLLATQPQPGGHPVIYPGMPEAANRERNATMITIPVSFWSWVVEHYARKGIDLGLHTQESALAG</sequence>